<dbReference type="SUPFAM" id="SSF53098">
    <property type="entry name" value="Ribonuclease H-like"/>
    <property type="match status" value="1"/>
</dbReference>
<dbReference type="InterPro" id="IPR036397">
    <property type="entry name" value="RNaseH_sf"/>
</dbReference>
<dbReference type="Pfam" id="PF24626">
    <property type="entry name" value="SH3_Tf2-1"/>
    <property type="match status" value="1"/>
</dbReference>
<accession>A0A2I0VUU9</accession>
<sequence>MLRCLVQDHPKQWEEVLTRAEFAYNSMPNRSTGKSPFYIVYTKAPNLAIDIAILPKCKSLAAESFSGSYTDMLTEVRNHILKSNQRYKEFADHHRRQRIFSIGDLVMVRIRKERFPPGTYSKLMRRKIGPIPITAKINDNAYIVDLPADYNMSSTFNVSDIWAYSPPDDAVVINSSSESSSTEAGED</sequence>
<evidence type="ECO:0000313" key="2">
    <source>
        <dbReference type="EMBL" id="PKU67185.1"/>
    </source>
</evidence>
<dbReference type="EMBL" id="KZ503216">
    <property type="protein sequence ID" value="PKU67185.1"/>
    <property type="molecule type" value="Genomic_DNA"/>
</dbReference>
<dbReference type="InterPro" id="IPR012337">
    <property type="entry name" value="RNaseH-like_sf"/>
</dbReference>
<dbReference type="GO" id="GO:0003676">
    <property type="term" value="F:nucleic acid binding"/>
    <property type="evidence" value="ECO:0007669"/>
    <property type="project" value="InterPro"/>
</dbReference>
<dbReference type="InterPro" id="IPR050951">
    <property type="entry name" value="Retrovirus_Pol_polyprotein"/>
</dbReference>
<organism evidence="2 3">
    <name type="scientific">Dendrobium catenatum</name>
    <dbReference type="NCBI Taxonomy" id="906689"/>
    <lineage>
        <taxon>Eukaryota</taxon>
        <taxon>Viridiplantae</taxon>
        <taxon>Streptophyta</taxon>
        <taxon>Embryophyta</taxon>
        <taxon>Tracheophyta</taxon>
        <taxon>Spermatophyta</taxon>
        <taxon>Magnoliopsida</taxon>
        <taxon>Liliopsida</taxon>
        <taxon>Asparagales</taxon>
        <taxon>Orchidaceae</taxon>
        <taxon>Epidendroideae</taxon>
        <taxon>Malaxideae</taxon>
        <taxon>Dendrobiinae</taxon>
        <taxon>Dendrobium</taxon>
    </lineage>
</organism>
<dbReference type="AlphaFoldDB" id="A0A2I0VUU9"/>
<evidence type="ECO:0000313" key="3">
    <source>
        <dbReference type="Proteomes" id="UP000233837"/>
    </source>
</evidence>
<feature type="domain" description="Tf2-1-like SH3-like" evidence="1">
    <location>
        <begin position="103"/>
        <end position="164"/>
    </location>
</feature>
<keyword evidence="3" id="KW-1185">Reference proteome</keyword>
<reference evidence="2 3" key="1">
    <citation type="journal article" date="2016" name="Sci. Rep.">
        <title>The Dendrobium catenatum Lindl. genome sequence provides insights into polysaccharide synthase, floral development and adaptive evolution.</title>
        <authorList>
            <person name="Zhang G.Q."/>
            <person name="Xu Q."/>
            <person name="Bian C."/>
            <person name="Tsai W.C."/>
            <person name="Yeh C.M."/>
            <person name="Liu K.W."/>
            <person name="Yoshida K."/>
            <person name="Zhang L.S."/>
            <person name="Chang S.B."/>
            <person name="Chen F."/>
            <person name="Shi Y."/>
            <person name="Su Y.Y."/>
            <person name="Zhang Y.Q."/>
            <person name="Chen L.J."/>
            <person name="Yin Y."/>
            <person name="Lin M."/>
            <person name="Huang H."/>
            <person name="Deng H."/>
            <person name="Wang Z.W."/>
            <person name="Zhu S.L."/>
            <person name="Zhao X."/>
            <person name="Deng C."/>
            <person name="Niu S.C."/>
            <person name="Huang J."/>
            <person name="Wang M."/>
            <person name="Liu G.H."/>
            <person name="Yang H.J."/>
            <person name="Xiao X.J."/>
            <person name="Hsiao Y.Y."/>
            <person name="Wu W.L."/>
            <person name="Chen Y.Y."/>
            <person name="Mitsuda N."/>
            <person name="Ohme-Takagi M."/>
            <person name="Luo Y.B."/>
            <person name="Van de Peer Y."/>
            <person name="Liu Z.J."/>
        </authorList>
    </citation>
    <scope>NUCLEOTIDE SEQUENCE [LARGE SCALE GENOMIC DNA]</scope>
    <source>
        <tissue evidence="2">The whole plant</tissue>
    </source>
</reference>
<proteinExistence type="predicted"/>
<reference evidence="2 3" key="2">
    <citation type="journal article" date="2017" name="Nature">
        <title>The Apostasia genome and the evolution of orchids.</title>
        <authorList>
            <person name="Zhang G.Q."/>
            <person name="Liu K.W."/>
            <person name="Li Z."/>
            <person name="Lohaus R."/>
            <person name="Hsiao Y.Y."/>
            <person name="Niu S.C."/>
            <person name="Wang J.Y."/>
            <person name="Lin Y.C."/>
            <person name="Xu Q."/>
            <person name="Chen L.J."/>
            <person name="Yoshida K."/>
            <person name="Fujiwara S."/>
            <person name="Wang Z.W."/>
            <person name="Zhang Y.Q."/>
            <person name="Mitsuda N."/>
            <person name="Wang M."/>
            <person name="Liu G.H."/>
            <person name="Pecoraro L."/>
            <person name="Huang H.X."/>
            <person name="Xiao X.J."/>
            <person name="Lin M."/>
            <person name="Wu X.Y."/>
            <person name="Wu W.L."/>
            <person name="Chen Y.Y."/>
            <person name="Chang S.B."/>
            <person name="Sakamoto S."/>
            <person name="Ohme-Takagi M."/>
            <person name="Yagi M."/>
            <person name="Zeng S.J."/>
            <person name="Shen C.Y."/>
            <person name="Yeh C.M."/>
            <person name="Luo Y.B."/>
            <person name="Tsai W.C."/>
            <person name="Van de Peer Y."/>
            <person name="Liu Z.J."/>
        </authorList>
    </citation>
    <scope>NUCLEOTIDE SEQUENCE [LARGE SCALE GENOMIC DNA]</scope>
    <source>
        <tissue evidence="2">The whole plant</tissue>
    </source>
</reference>
<gene>
    <name evidence="2" type="ORF">MA16_Dca013609</name>
</gene>
<dbReference type="PANTHER" id="PTHR37984:SF5">
    <property type="entry name" value="PROTEIN NYNRIN-LIKE"/>
    <property type="match status" value="1"/>
</dbReference>
<dbReference type="InterPro" id="IPR056924">
    <property type="entry name" value="SH3_Tf2-1"/>
</dbReference>
<dbReference type="PANTHER" id="PTHR37984">
    <property type="entry name" value="PROTEIN CBG26694"/>
    <property type="match status" value="1"/>
</dbReference>
<dbReference type="Gene3D" id="3.30.420.10">
    <property type="entry name" value="Ribonuclease H-like superfamily/Ribonuclease H"/>
    <property type="match status" value="1"/>
</dbReference>
<dbReference type="Proteomes" id="UP000233837">
    <property type="component" value="Unassembled WGS sequence"/>
</dbReference>
<protein>
    <recommendedName>
        <fullName evidence="1">Tf2-1-like SH3-like domain-containing protein</fullName>
    </recommendedName>
</protein>
<evidence type="ECO:0000259" key="1">
    <source>
        <dbReference type="Pfam" id="PF24626"/>
    </source>
</evidence>
<name>A0A2I0VUU9_9ASPA</name>